<protein>
    <submittedName>
        <fullName evidence="3">Putative conjugal transfer proteinc</fullName>
    </submittedName>
</protein>
<dbReference type="RefSeq" id="WP_095609150.1">
    <property type="nucleotide sequence ID" value="NZ_LMVN01000026.1"/>
</dbReference>
<reference evidence="3 4" key="1">
    <citation type="submission" date="2016-04" db="EMBL/GenBank/DDBJ databases">
        <title>Genome sequence of Methanosphaera cuniculi DSM 4103.</title>
        <authorList>
            <person name="Poehlein A."/>
            <person name="Seedorf H."/>
            <person name="Daniel R."/>
        </authorList>
    </citation>
    <scope>NUCLEOTIDE SEQUENCE [LARGE SCALE GENOMIC DNA]</scope>
    <source>
        <strain evidence="3 4">DSM 4103</strain>
    </source>
</reference>
<evidence type="ECO:0000259" key="2">
    <source>
        <dbReference type="Pfam" id="PF00437"/>
    </source>
</evidence>
<evidence type="ECO:0000256" key="1">
    <source>
        <dbReference type="ARBA" id="ARBA00006611"/>
    </source>
</evidence>
<feature type="domain" description="Bacterial type II secretion system protein E" evidence="2">
    <location>
        <begin position="110"/>
        <end position="404"/>
    </location>
</feature>
<dbReference type="SUPFAM" id="SSF52540">
    <property type="entry name" value="P-loop containing nucleoside triphosphate hydrolases"/>
    <property type="match status" value="1"/>
</dbReference>
<accession>A0A2V2BN78</accession>
<evidence type="ECO:0000313" key="4">
    <source>
        <dbReference type="Proteomes" id="UP000246004"/>
    </source>
</evidence>
<dbReference type="Gene3D" id="3.40.50.300">
    <property type="entry name" value="P-loop containing nucleotide triphosphate hydrolases"/>
    <property type="match status" value="1"/>
</dbReference>
<dbReference type="InterPro" id="IPR027417">
    <property type="entry name" value="P-loop_NTPase"/>
</dbReference>
<gene>
    <name evidence="3" type="ORF">MSCUN_16120</name>
</gene>
<dbReference type="PANTHER" id="PTHR30486:SF15">
    <property type="entry name" value="TYPE II_IV SECRETION SYSTEM ATPASE"/>
    <property type="match status" value="1"/>
</dbReference>
<dbReference type="InterPro" id="IPR001482">
    <property type="entry name" value="T2SS/T4SS_dom"/>
</dbReference>
<comment type="caution">
    <text evidence="3">The sequence shown here is derived from an EMBL/GenBank/DDBJ whole genome shotgun (WGS) entry which is preliminary data.</text>
</comment>
<dbReference type="InterPro" id="IPR050921">
    <property type="entry name" value="T4SS_GSP_E_ATPase"/>
</dbReference>
<dbReference type="AlphaFoldDB" id="A0A2V2BN78"/>
<dbReference type="Pfam" id="PF00437">
    <property type="entry name" value="T2SSE"/>
    <property type="match status" value="1"/>
</dbReference>
<organism evidence="3 4">
    <name type="scientific">Methanosphaera cuniculi</name>
    <dbReference type="NCBI Taxonomy" id="1077256"/>
    <lineage>
        <taxon>Archaea</taxon>
        <taxon>Methanobacteriati</taxon>
        <taxon>Methanobacteriota</taxon>
        <taxon>Methanomada group</taxon>
        <taxon>Methanobacteria</taxon>
        <taxon>Methanobacteriales</taxon>
        <taxon>Methanobacteriaceae</taxon>
        <taxon>Methanosphaera</taxon>
    </lineage>
</organism>
<sequence length="438" mass="50580">MKQIPQYKTQKIEKLTENEIQQYQQIKQKIIQQNITDNTQTTLKQKIQENTKNTKIIQKLISDINQYGKIDPLLNDDELEEIMIIGDNKPIYVYHRTIGMMITDITLKNTEIRQIIDKIANNTQRKIDKQTPLLDARLDDGSRINATIPPISADGPTLTIRKFKKDPLTIIDLIENKTLTYELAAFLWLVIEGCGVNPSNIIIAGGTGSGKTTTLNTLTQFIPPYERIISIEDTLEMQIPHKHIIRTETRPPNIENKGEITMDLLLKNSLRQRPDRIIVGEVRSKEAITLFSALNTGHSGMGTLHANSTHETITRLTNPPMNVPNIMINSINFIIMQKRLYNPHLGTIRRITEVAEVVGMENNKIQLNKIYQYNPQKDTIEYVAINTNTLNIIAQHKNMTKQQINEELIKRQNYLKQYTNKNHNIKKVQQYIDQYYYR</sequence>
<proteinExistence type="inferred from homology"/>
<dbReference type="Gene3D" id="3.30.450.380">
    <property type="match status" value="1"/>
</dbReference>
<dbReference type="GO" id="GO:0016887">
    <property type="term" value="F:ATP hydrolysis activity"/>
    <property type="evidence" value="ECO:0007669"/>
    <property type="project" value="InterPro"/>
</dbReference>
<dbReference type="OrthoDB" id="33500at2157"/>
<comment type="similarity">
    <text evidence="1">Belongs to the GSP E family.</text>
</comment>
<dbReference type="CDD" id="cd01130">
    <property type="entry name" value="VirB11-like_ATPase"/>
    <property type="match status" value="1"/>
</dbReference>
<evidence type="ECO:0000313" key="3">
    <source>
        <dbReference type="EMBL" id="PWL07530.1"/>
    </source>
</evidence>
<dbReference type="PANTHER" id="PTHR30486">
    <property type="entry name" value="TWITCHING MOTILITY PROTEIN PILT"/>
    <property type="match status" value="1"/>
</dbReference>
<dbReference type="Proteomes" id="UP000246004">
    <property type="component" value="Unassembled WGS sequence"/>
</dbReference>
<name>A0A2V2BN78_9EURY</name>
<dbReference type="EMBL" id="LWMS01000048">
    <property type="protein sequence ID" value="PWL07530.1"/>
    <property type="molecule type" value="Genomic_DNA"/>
</dbReference>